<keyword evidence="3 7" id="KW-1133">Transmembrane helix</keyword>
<feature type="transmembrane region" description="Helical" evidence="7">
    <location>
        <begin position="194"/>
        <end position="219"/>
    </location>
</feature>
<evidence type="ECO:0000259" key="8">
    <source>
        <dbReference type="Pfam" id="PF20684"/>
    </source>
</evidence>
<keyword evidence="10" id="KW-1185">Reference proteome</keyword>
<feature type="transmembrane region" description="Helical" evidence="7">
    <location>
        <begin position="152"/>
        <end position="174"/>
    </location>
</feature>
<dbReference type="AlphaFoldDB" id="E5A3E7"/>
<feature type="transmembrane region" description="Helical" evidence="7">
    <location>
        <begin position="38"/>
        <end position="56"/>
    </location>
</feature>
<feature type="region of interest" description="Disordered" evidence="6">
    <location>
        <begin position="370"/>
        <end position="390"/>
    </location>
</feature>
<dbReference type="Pfam" id="PF20684">
    <property type="entry name" value="Fung_rhodopsin"/>
    <property type="match status" value="1"/>
</dbReference>
<feature type="transmembrane region" description="Helical" evidence="7">
    <location>
        <begin position="282"/>
        <end position="303"/>
    </location>
</feature>
<dbReference type="InterPro" id="IPR052337">
    <property type="entry name" value="SAT4-like"/>
</dbReference>
<feature type="domain" description="Rhodopsin" evidence="8">
    <location>
        <begin position="54"/>
        <end position="296"/>
    </location>
</feature>
<dbReference type="PANTHER" id="PTHR33048">
    <property type="entry name" value="PTH11-LIKE INTEGRAL MEMBRANE PROTEIN (AFU_ORTHOLOGUE AFUA_5G11245)"/>
    <property type="match status" value="1"/>
</dbReference>
<dbReference type="STRING" id="985895.E5A3E7"/>
<evidence type="ECO:0000256" key="7">
    <source>
        <dbReference type="SAM" id="Phobius"/>
    </source>
</evidence>
<dbReference type="PANTHER" id="PTHR33048:SF146">
    <property type="entry name" value="INTEGRAL MEMBRANE PROTEIN"/>
    <property type="match status" value="1"/>
</dbReference>
<evidence type="ECO:0000256" key="5">
    <source>
        <dbReference type="ARBA" id="ARBA00038359"/>
    </source>
</evidence>
<comment type="similarity">
    <text evidence="5">Belongs to the SAT4 family.</text>
</comment>
<feature type="compositionally biased region" description="Polar residues" evidence="6">
    <location>
        <begin position="379"/>
        <end position="390"/>
    </location>
</feature>
<dbReference type="GO" id="GO:0016020">
    <property type="term" value="C:membrane"/>
    <property type="evidence" value="ECO:0007669"/>
    <property type="project" value="UniProtKB-SubCell"/>
</dbReference>
<dbReference type="eggNOG" id="ENOG502RZQZ">
    <property type="taxonomic scope" value="Eukaryota"/>
</dbReference>
<feature type="transmembrane region" description="Helical" evidence="7">
    <location>
        <begin position="68"/>
        <end position="86"/>
    </location>
</feature>
<evidence type="ECO:0000256" key="4">
    <source>
        <dbReference type="ARBA" id="ARBA00023136"/>
    </source>
</evidence>
<evidence type="ECO:0000256" key="1">
    <source>
        <dbReference type="ARBA" id="ARBA00004141"/>
    </source>
</evidence>
<dbReference type="HOGENOM" id="CLU_028200_12_8_1"/>
<comment type="subcellular location">
    <subcellularLocation>
        <location evidence="1">Membrane</location>
        <topology evidence="1">Multi-pass membrane protein</topology>
    </subcellularLocation>
</comment>
<evidence type="ECO:0000313" key="10">
    <source>
        <dbReference type="Proteomes" id="UP000002668"/>
    </source>
</evidence>
<accession>E5A3E7</accession>
<dbReference type="InParanoid" id="E5A3E7"/>
<dbReference type="OrthoDB" id="444631at2759"/>
<dbReference type="Proteomes" id="UP000002668">
    <property type="component" value="Genome"/>
</dbReference>
<feature type="compositionally biased region" description="Basic and acidic residues" evidence="6">
    <location>
        <begin position="349"/>
        <end position="364"/>
    </location>
</feature>
<feature type="region of interest" description="Disordered" evidence="6">
    <location>
        <begin position="1"/>
        <end position="31"/>
    </location>
</feature>
<proteinExistence type="inferred from homology"/>
<sequence>MAPQSTPPIDLTKIPLLPNPSDAPPNFDDPPTLTNSDFGTGVALIVVSGILLTLRIGTNRKLSNKCGLDDFLCIFAYAGGIAYWVLNLLNGEAGLARHAWDIPLSTLTVAVTQRLTAIFFVLPPSLWAAKAAVLALYIRVFGSVTWLRRTAWIWIVFMALFYGMSIFVTGFYCIPRKGGMWGGALFVRCQESVWLHVVVGVFSAVADLVILIMPFPIVLKLHVSPLKKLTLGLVFGTGIMQVSSDGLVVMSIISLWLRIIVFKGVDTTWNATLLEIVSSAEIFGTIAVSCAPAMSAFWLNIFIKSALWSKLKSSSMFSYLRSWILPLKQRSQERPSFVRTYLARSSKRSQPETESAHDAKHILRKRSYEVLEEERTSSEHQTPSSNSTKE</sequence>
<dbReference type="EMBL" id="FP929133">
    <property type="protein sequence ID" value="CBX98160.1"/>
    <property type="molecule type" value="Genomic_DNA"/>
</dbReference>
<evidence type="ECO:0000313" key="9">
    <source>
        <dbReference type="EMBL" id="CBX98160.1"/>
    </source>
</evidence>
<evidence type="ECO:0000256" key="3">
    <source>
        <dbReference type="ARBA" id="ARBA00022989"/>
    </source>
</evidence>
<feature type="region of interest" description="Disordered" evidence="6">
    <location>
        <begin position="345"/>
        <end position="364"/>
    </location>
</feature>
<evidence type="ECO:0000256" key="2">
    <source>
        <dbReference type="ARBA" id="ARBA00022692"/>
    </source>
</evidence>
<organism evidence="10">
    <name type="scientific">Leptosphaeria maculans (strain JN3 / isolate v23.1.3 / race Av1-4-5-6-7-8)</name>
    <name type="common">Blackleg fungus</name>
    <name type="synonym">Phoma lingam</name>
    <dbReference type="NCBI Taxonomy" id="985895"/>
    <lineage>
        <taxon>Eukaryota</taxon>
        <taxon>Fungi</taxon>
        <taxon>Dikarya</taxon>
        <taxon>Ascomycota</taxon>
        <taxon>Pezizomycotina</taxon>
        <taxon>Dothideomycetes</taxon>
        <taxon>Pleosporomycetidae</taxon>
        <taxon>Pleosporales</taxon>
        <taxon>Pleosporineae</taxon>
        <taxon>Leptosphaeriaceae</taxon>
        <taxon>Plenodomus</taxon>
        <taxon>Plenodomus lingam/Leptosphaeria maculans species complex</taxon>
    </lineage>
</organism>
<dbReference type="InterPro" id="IPR049326">
    <property type="entry name" value="Rhodopsin_dom_fungi"/>
</dbReference>
<dbReference type="VEuPathDB" id="FungiDB:LEMA_P095690.1"/>
<name>E5A3E7_LEPMJ</name>
<reference evidence="10" key="1">
    <citation type="journal article" date="2011" name="Nat. Commun.">
        <title>Effector diversification within compartments of the Leptosphaeria maculans genome affected by Repeat-Induced Point mutations.</title>
        <authorList>
            <person name="Rouxel T."/>
            <person name="Grandaubert J."/>
            <person name="Hane J.K."/>
            <person name="Hoede C."/>
            <person name="van de Wouw A.P."/>
            <person name="Couloux A."/>
            <person name="Dominguez V."/>
            <person name="Anthouard V."/>
            <person name="Bally P."/>
            <person name="Bourras S."/>
            <person name="Cozijnsen A.J."/>
            <person name="Ciuffetti L.M."/>
            <person name="Degrave A."/>
            <person name="Dilmaghani A."/>
            <person name="Duret L."/>
            <person name="Fudal I."/>
            <person name="Goodwin S.B."/>
            <person name="Gout L."/>
            <person name="Glaser N."/>
            <person name="Linglin J."/>
            <person name="Kema G.H.J."/>
            <person name="Lapalu N."/>
            <person name="Lawrence C.B."/>
            <person name="May K."/>
            <person name="Meyer M."/>
            <person name="Ollivier B."/>
            <person name="Poulain J."/>
            <person name="Schoch C.L."/>
            <person name="Simon A."/>
            <person name="Spatafora J.W."/>
            <person name="Stachowiak A."/>
            <person name="Turgeon B.G."/>
            <person name="Tyler B.M."/>
            <person name="Vincent D."/>
            <person name="Weissenbach J."/>
            <person name="Amselem J."/>
            <person name="Quesneville H."/>
            <person name="Oliver R.P."/>
            <person name="Wincker P."/>
            <person name="Balesdent M.-H."/>
            <person name="Howlett B.J."/>
        </authorList>
    </citation>
    <scope>NUCLEOTIDE SEQUENCE [LARGE SCALE GENOMIC DNA]</scope>
    <source>
        <strain evidence="10">JN3 / isolate v23.1.3 / race Av1-4-5-6-7-8</strain>
    </source>
</reference>
<dbReference type="OMA" id="DDYLCVF"/>
<evidence type="ECO:0000256" key="6">
    <source>
        <dbReference type="SAM" id="MobiDB-lite"/>
    </source>
</evidence>
<keyword evidence="2 7" id="KW-0812">Transmembrane</keyword>
<protein>
    <recommendedName>
        <fullName evidence="8">Rhodopsin domain-containing protein</fullName>
    </recommendedName>
</protein>
<feature type="transmembrane region" description="Helical" evidence="7">
    <location>
        <begin position="231"/>
        <end position="262"/>
    </location>
</feature>
<feature type="transmembrane region" description="Helical" evidence="7">
    <location>
        <begin position="117"/>
        <end position="140"/>
    </location>
</feature>
<gene>
    <name evidence="9" type="ORF">LEMA_P095690.1</name>
</gene>
<keyword evidence="4 7" id="KW-0472">Membrane</keyword>